<comment type="caution">
    <text evidence="1">The sequence shown here is derived from an EMBL/GenBank/DDBJ whole genome shotgun (WGS) entry which is preliminary data.</text>
</comment>
<keyword evidence="2" id="KW-1185">Reference proteome</keyword>
<dbReference type="AlphaFoldDB" id="A0A0C1QIV9"/>
<gene>
    <name evidence="1" type="ORF">NF27_JF00210</name>
</gene>
<protein>
    <submittedName>
        <fullName evidence="1">Uncharacterized protein</fullName>
    </submittedName>
</protein>
<dbReference type="EMBL" id="JSWE01000223">
    <property type="protein sequence ID" value="KIE04143.1"/>
    <property type="molecule type" value="Genomic_DNA"/>
</dbReference>
<proteinExistence type="predicted"/>
<evidence type="ECO:0000313" key="1">
    <source>
        <dbReference type="EMBL" id="KIE04143.1"/>
    </source>
</evidence>
<accession>A0A0C1QIV9</accession>
<dbReference type="RefSeq" id="WP_039459310.1">
    <property type="nucleotide sequence ID" value="NZ_JSWE01000223.1"/>
</dbReference>
<name>A0A0C1QIV9_9RICK</name>
<reference evidence="1 2" key="1">
    <citation type="submission" date="2014-11" db="EMBL/GenBank/DDBJ databases">
        <title>A Rickettsiales Symbiont of Amoebae With Ancient Features.</title>
        <authorList>
            <person name="Schulz F."/>
            <person name="Martijn J."/>
            <person name="Wascher F."/>
            <person name="Kostanjsek R."/>
            <person name="Ettema T.J."/>
            <person name="Horn M."/>
        </authorList>
    </citation>
    <scope>NUCLEOTIDE SEQUENCE [LARGE SCALE GENOMIC DNA]</scope>
    <source>
        <strain evidence="1 2">UWC36</strain>
    </source>
</reference>
<dbReference type="Proteomes" id="UP000031258">
    <property type="component" value="Unassembled WGS sequence"/>
</dbReference>
<evidence type="ECO:0000313" key="2">
    <source>
        <dbReference type="Proteomes" id="UP000031258"/>
    </source>
</evidence>
<organism evidence="1 2">
    <name type="scientific">Candidatus Jidaibacter acanthamoebae</name>
    <dbReference type="NCBI Taxonomy" id="86105"/>
    <lineage>
        <taxon>Bacteria</taxon>
        <taxon>Pseudomonadati</taxon>
        <taxon>Pseudomonadota</taxon>
        <taxon>Alphaproteobacteria</taxon>
        <taxon>Rickettsiales</taxon>
        <taxon>Candidatus Midichloriaceae</taxon>
        <taxon>Candidatus Jidaibacter</taxon>
    </lineage>
</organism>
<sequence>MATNAAARGYSASFLDQLTTAGGELIAGDVTALARDAKVAGLNILNTNKATIGFSADITDVATAGTARTELEANKVQAAAVDVLNTNKATIGFTANIIDVTTAGDARVELEAKNDKVAAVGVLNTNKATIGFTTDIINVATAGAARVELEAKNDKVDAVGVLNTNKATIGFTTDITNVATAGAARTELEDNKVKADAYETIDTANTANFKAATTVAQHAAAVNEALAQLIVICQGDGTPTQTELTAGVYTACKAACDGADGFHFATGWTIDGSDLCTLPV</sequence>